<dbReference type="InterPro" id="IPR009561">
    <property type="entry name" value="DUF1177"/>
</dbReference>
<dbReference type="Pfam" id="PF06675">
    <property type="entry name" value="DUF1177"/>
    <property type="match status" value="1"/>
</dbReference>
<reference evidence="1 2" key="1">
    <citation type="submission" date="2019-07" db="EMBL/GenBank/DDBJ databases">
        <title>R&amp;d 2014.</title>
        <authorList>
            <person name="Klenk H.-P."/>
        </authorList>
    </citation>
    <scope>NUCLEOTIDE SEQUENCE [LARGE SCALE GENOMIC DNA]</scope>
    <source>
        <strain evidence="1 2">DSM 43868</strain>
    </source>
</reference>
<proteinExistence type="predicted"/>
<organism evidence="1 2">
    <name type="scientific">Micromonospora olivasterospora</name>
    <dbReference type="NCBI Taxonomy" id="1880"/>
    <lineage>
        <taxon>Bacteria</taxon>
        <taxon>Bacillati</taxon>
        <taxon>Actinomycetota</taxon>
        <taxon>Actinomycetes</taxon>
        <taxon>Micromonosporales</taxon>
        <taxon>Micromonosporaceae</taxon>
        <taxon>Micromonospora</taxon>
    </lineage>
</organism>
<gene>
    <name evidence="1" type="ORF">JD77_05566</name>
</gene>
<sequence length="318" mass="32325">MIVLSHVLTALDLLDRPDASGKLVAEHLRTLCDDACSITVATVAGERGSTDFIQVTVPGSRGKTVGGDAPTLGVVGRLGGIGARPELIGYVSDGDGATAAVATAAKLLAMHARGDVLPGDVVISTHICPDAPTRPHDPVPFMDSPVDITAMNEHEVTPEMDAVLSIDTTKGNRVVNHRGIAISPTVRAGYILPASADLVGVLETVSGEPAVVFPLSTQDITPYGNGLHHLNSILQPAVATAAPVVGVAITTVTPVAGCATGASHEVDIALAARFAVEVAKGFTAGAVSFHDEAQAALLETLYGPATHLQTSGKAPADA</sequence>
<keyword evidence="2" id="KW-1185">Reference proteome</keyword>
<name>A0A562IHM7_MICOL</name>
<evidence type="ECO:0000313" key="2">
    <source>
        <dbReference type="Proteomes" id="UP000319825"/>
    </source>
</evidence>
<protein>
    <submittedName>
        <fullName evidence="1">Uncharacterized protein DUF1177</fullName>
    </submittedName>
</protein>
<dbReference type="EMBL" id="VLKE01000001">
    <property type="protein sequence ID" value="TWH70541.1"/>
    <property type="molecule type" value="Genomic_DNA"/>
</dbReference>
<dbReference type="AlphaFoldDB" id="A0A562IHM7"/>
<accession>A0A562IHM7</accession>
<dbReference type="RefSeq" id="WP_246141022.1">
    <property type="nucleotide sequence ID" value="NZ_BAAATQ010000059.1"/>
</dbReference>
<evidence type="ECO:0000313" key="1">
    <source>
        <dbReference type="EMBL" id="TWH70541.1"/>
    </source>
</evidence>
<dbReference type="Proteomes" id="UP000319825">
    <property type="component" value="Unassembled WGS sequence"/>
</dbReference>
<comment type="caution">
    <text evidence="1">The sequence shown here is derived from an EMBL/GenBank/DDBJ whole genome shotgun (WGS) entry which is preliminary data.</text>
</comment>